<dbReference type="GO" id="GO:0005975">
    <property type="term" value="P:carbohydrate metabolic process"/>
    <property type="evidence" value="ECO:0007669"/>
    <property type="project" value="InterPro"/>
</dbReference>
<dbReference type="RefSeq" id="WP_090123403.1">
    <property type="nucleotide sequence ID" value="NZ_FNNJ01000005.1"/>
</dbReference>
<dbReference type="Pfam" id="PF07944">
    <property type="entry name" value="Beta-AFase-like_GH127_cat"/>
    <property type="match status" value="1"/>
</dbReference>
<dbReference type="Pfam" id="PF20737">
    <property type="entry name" value="Glyco_hydro127C"/>
    <property type="match status" value="1"/>
</dbReference>
<gene>
    <name evidence="4" type="ORF">SAMN05444411_105144</name>
</gene>
<protein>
    <recommendedName>
        <fullName evidence="6">DUF1680 family protein</fullName>
    </recommendedName>
</protein>
<dbReference type="InterPro" id="IPR008928">
    <property type="entry name" value="6-hairpin_glycosidase_sf"/>
</dbReference>
<accession>A0A1H3BLT9</accession>
<dbReference type="InterPro" id="IPR049046">
    <property type="entry name" value="Beta-AFase-like_GH127_middle"/>
</dbReference>
<sequence>MKKLIFSILSLSILFVSCKQTKEKNSAIKIKNKVDIAQITQQLDKKTTSNLESGIIDNINSPHVKFKSINVGDCQWTDGFWADKFKTAEEVMVPYMGELLTGDVGHSLNNFKIAAGLKEGKHKGMKWHDGDFYKWMEASMYIYAQNKDEKILKELDEYIKIIGKAQAPDGYIHTKVQTEDDMHRFGNRQHHEMYNFGHLYTSACMHHRLSGKTNFLNIAIKNANFLYDTFISEPDHLKRFGFNQTQIMGLVELYRTTKEKKYLELAELFINMRGKSKIQPDATANYKFIGDMVQERTPLRKAKTAEGHAVLALYFYAGAADVAAETGEKALIDALDRLWNNVVDKKMYVTGACGQTHHGASTKVDMVHEAFIAEYMMPNLSAYNETCANVCNSMFSYRMLGLHGESKYADVMELVLFNSALSGISVEGKDYFYANPLRVSHNGYDPGNDTEFDVRQPYIPCFCCPPNLVRTIAKVSGWAYSLPKNGIAVNLYGGNMLATKLLDGSTLKLTQETQYPWEGSVKFTIQECKNTAFDVLLRIPDWAKGSKIMVNGKDASLEVKAGSYATINRTWKKGDVISLEMPMEVKLLEGHPLIEEVRNQAAIKRGPVVYCVESPDLPKDTDILNVYLPAKSKLTATYKPELLGGIATINGNVKIRKDEKEGMYREMNNIEWESYNAQFVPYFAWANRGEAEMTVWVPILME</sequence>
<evidence type="ECO:0008006" key="6">
    <source>
        <dbReference type="Google" id="ProtNLM"/>
    </source>
</evidence>
<dbReference type="Proteomes" id="UP000199595">
    <property type="component" value="Unassembled WGS sequence"/>
</dbReference>
<dbReference type="InterPro" id="IPR049049">
    <property type="entry name" value="Beta-AFase-like_GH127_C"/>
</dbReference>
<dbReference type="PANTHER" id="PTHR43465">
    <property type="entry name" value="DUF1680 DOMAIN PROTEIN (AFU_ORTHOLOGUE AFUA_1G08910)"/>
    <property type="match status" value="1"/>
</dbReference>
<dbReference type="AlphaFoldDB" id="A0A1H3BLT9"/>
<dbReference type="InterPro" id="IPR049174">
    <property type="entry name" value="Beta-AFase-like"/>
</dbReference>
<evidence type="ECO:0000313" key="5">
    <source>
        <dbReference type="Proteomes" id="UP000199595"/>
    </source>
</evidence>
<dbReference type="OrthoDB" id="9757939at2"/>
<evidence type="ECO:0000259" key="3">
    <source>
        <dbReference type="Pfam" id="PF20737"/>
    </source>
</evidence>
<evidence type="ECO:0000259" key="2">
    <source>
        <dbReference type="Pfam" id="PF20736"/>
    </source>
</evidence>
<dbReference type="InterPro" id="IPR012878">
    <property type="entry name" value="Beta-AFase-like_GH127_cat"/>
</dbReference>
<keyword evidence="5" id="KW-1185">Reference proteome</keyword>
<evidence type="ECO:0000313" key="4">
    <source>
        <dbReference type="EMBL" id="SDX42304.1"/>
    </source>
</evidence>
<dbReference type="PROSITE" id="PS51257">
    <property type="entry name" value="PROKAR_LIPOPROTEIN"/>
    <property type="match status" value="1"/>
</dbReference>
<reference evidence="4 5" key="1">
    <citation type="submission" date="2016-10" db="EMBL/GenBank/DDBJ databases">
        <authorList>
            <person name="de Groot N.N."/>
        </authorList>
    </citation>
    <scope>NUCLEOTIDE SEQUENCE [LARGE SCALE GENOMIC DNA]</scope>
    <source>
        <strain evidence="4 5">DSM 24956</strain>
    </source>
</reference>
<feature type="domain" description="Non-reducing end beta-L-arabinofuranosidase-like GH127 C-terminal" evidence="3">
    <location>
        <begin position="585"/>
        <end position="698"/>
    </location>
</feature>
<feature type="domain" description="Non-reducing end beta-L-arabinofuranosidase-like GH127 middle" evidence="2">
    <location>
        <begin position="487"/>
        <end position="583"/>
    </location>
</feature>
<proteinExistence type="predicted"/>
<dbReference type="STRING" id="762486.SAMN05444411_105144"/>
<dbReference type="Pfam" id="PF20736">
    <property type="entry name" value="Glyco_hydro127M"/>
    <property type="match status" value="1"/>
</dbReference>
<organism evidence="4 5">
    <name type="scientific">Lutibacter oricola</name>
    <dbReference type="NCBI Taxonomy" id="762486"/>
    <lineage>
        <taxon>Bacteria</taxon>
        <taxon>Pseudomonadati</taxon>
        <taxon>Bacteroidota</taxon>
        <taxon>Flavobacteriia</taxon>
        <taxon>Flavobacteriales</taxon>
        <taxon>Flavobacteriaceae</taxon>
        <taxon>Lutibacter</taxon>
    </lineage>
</organism>
<dbReference type="PANTHER" id="PTHR43465:SF1">
    <property type="entry name" value="NON-REDUCING END BETA-L-ARABINOFURANOSIDASE"/>
    <property type="match status" value="1"/>
</dbReference>
<dbReference type="EMBL" id="FNNJ01000005">
    <property type="protein sequence ID" value="SDX42304.1"/>
    <property type="molecule type" value="Genomic_DNA"/>
</dbReference>
<feature type="domain" description="Non-reducing end beta-L-arabinofuranosidase-like GH127 catalytic" evidence="1">
    <location>
        <begin position="75"/>
        <end position="476"/>
    </location>
</feature>
<dbReference type="SUPFAM" id="SSF48208">
    <property type="entry name" value="Six-hairpin glycosidases"/>
    <property type="match status" value="1"/>
</dbReference>
<evidence type="ECO:0000259" key="1">
    <source>
        <dbReference type="Pfam" id="PF07944"/>
    </source>
</evidence>
<name>A0A1H3BLT9_9FLAO</name>